<dbReference type="KEGG" id="mpof:MPOR_12040"/>
<organism evidence="2 3">
    <name type="scientific">Mycolicibacterium poriferae</name>
    <dbReference type="NCBI Taxonomy" id="39694"/>
    <lineage>
        <taxon>Bacteria</taxon>
        <taxon>Bacillati</taxon>
        <taxon>Actinomycetota</taxon>
        <taxon>Actinomycetes</taxon>
        <taxon>Mycobacteriales</taxon>
        <taxon>Mycobacteriaceae</taxon>
        <taxon>Mycolicibacterium</taxon>
    </lineage>
</organism>
<dbReference type="Proteomes" id="UP000466785">
    <property type="component" value="Chromosome"/>
</dbReference>
<dbReference type="RefSeq" id="WP_163672932.1">
    <property type="nucleotide sequence ID" value="NZ_AP022570.1"/>
</dbReference>
<dbReference type="EMBL" id="AP022570">
    <property type="protein sequence ID" value="BBX50178.1"/>
    <property type="molecule type" value="Genomic_DNA"/>
</dbReference>
<keyword evidence="1" id="KW-0812">Transmembrane</keyword>
<evidence type="ECO:0000313" key="3">
    <source>
        <dbReference type="Proteomes" id="UP000466785"/>
    </source>
</evidence>
<keyword evidence="1" id="KW-0472">Membrane</keyword>
<name>A0A6N4V830_9MYCO</name>
<reference evidence="2 3" key="1">
    <citation type="journal article" date="2019" name="Emerg. Microbes Infect.">
        <title>Comprehensive subspecies identification of 175 nontuberculous mycobacteria species based on 7547 genomic profiles.</title>
        <authorList>
            <person name="Matsumoto Y."/>
            <person name="Kinjo T."/>
            <person name="Motooka D."/>
            <person name="Nabeya D."/>
            <person name="Jung N."/>
            <person name="Uechi K."/>
            <person name="Horii T."/>
            <person name="Iida T."/>
            <person name="Fujita J."/>
            <person name="Nakamura S."/>
        </authorList>
    </citation>
    <scope>NUCLEOTIDE SEQUENCE [LARGE SCALE GENOMIC DNA]</scope>
    <source>
        <strain evidence="2 3">JCM 12603</strain>
    </source>
</reference>
<accession>A0A6N4V830</accession>
<sequence length="51" mass="5129">MTHRISLVVAESEPGGVAGVGAGFGGVTAWIVAAAVVILLGVVAWWIARRG</sequence>
<keyword evidence="3" id="KW-1185">Reference proteome</keyword>
<proteinExistence type="predicted"/>
<evidence type="ECO:0000256" key="1">
    <source>
        <dbReference type="SAM" id="Phobius"/>
    </source>
</evidence>
<evidence type="ECO:0000313" key="2">
    <source>
        <dbReference type="EMBL" id="BBX50178.1"/>
    </source>
</evidence>
<dbReference type="AlphaFoldDB" id="A0A6N4V830"/>
<gene>
    <name evidence="2" type="ORF">MPOR_12040</name>
</gene>
<feature type="transmembrane region" description="Helical" evidence="1">
    <location>
        <begin position="27"/>
        <end position="48"/>
    </location>
</feature>
<protein>
    <submittedName>
        <fullName evidence="2">Uncharacterized protein</fullName>
    </submittedName>
</protein>
<keyword evidence="1" id="KW-1133">Transmembrane helix</keyword>